<gene>
    <name evidence="1" type="ORF">WN51_10257</name>
</gene>
<protein>
    <submittedName>
        <fullName evidence="1">Uncharacterized protein</fullName>
    </submittedName>
</protein>
<evidence type="ECO:0000313" key="1">
    <source>
        <dbReference type="EMBL" id="KOX77167.1"/>
    </source>
</evidence>
<name>A0A0M9A4P3_9HYME</name>
<reference evidence="1 2" key="1">
    <citation type="submission" date="2015-07" db="EMBL/GenBank/DDBJ databases">
        <title>The genome of Melipona quadrifasciata.</title>
        <authorList>
            <person name="Pan H."/>
            <person name="Kapheim K."/>
        </authorList>
    </citation>
    <scope>NUCLEOTIDE SEQUENCE [LARGE SCALE GENOMIC DNA]</scope>
    <source>
        <strain evidence="1">0111107301</strain>
        <tissue evidence="1">Whole body</tissue>
    </source>
</reference>
<keyword evidence="2" id="KW-1185">Reference proteome</keyword>
<dbReference type="AlphaFoldDB" id="A0A0M9A4P3"/>
<proteinExistence type="predicted"/>
<accession>A0A0M9A4P3</accession>
<dbReference type="Proteomes" id="UP000053105">
    <property type="component" value="Unassembled WGS sequence"/>
</dbReference>
<sequence>MANSRRAWPWPSGGNAPFSTWISPNNFGDFHSNPLMSLLTGSGQIEYPLVPWPVVRRETIRTVSRIGAAIPIISLVANLGVCNAGR</sequence>
<evidence type="ECO:0000313" key="2">
    <source>
        <dbReference type="Proteomes" id="UP000053105"/>
    </source>
</evidence>
<organism evidence="1 2">
    <name type="scientific">Melipona quadrifasciata</name>
    <dbReference type="NCBI Taxonomy" id="166423"/>
    <lineage>
        <taxon>Eukaryota</taxon>
        <taxon>Metazoa</taxon>
        <taxon>Ecdysozoa</taxon>
        <taxon>Arthropoda</taxon>
        <taxon>Hexapoda</taxon>
        <taxon>Insecta</taxon>
        <taxon>Pterygota</taxon>
        <taxon>Neoptera</taxon>
        <taxon>Endopterygota</taxon>
        <taxon>Hymenoptera</taxon>
        <taxon>Apocrita</taxon>
        <taxon>Aculeata</taxon>
        <taxon>Apoidea</taxon>
        <taxon>Anthophila</taxon>
        <taxon>Apidae</taxon>
        <taxon>Melipona</taxon>
    </lineage>
</organism>
<dbReference type="EMBL" id="KQ435735">
    <property type="protein sequence ID" value="KOX77167.1"/>
    <property type="molecule type" value="Genomic_DNA"/>
</dbReference>